<accession>A0A9Q3HLH7</accession>
<dbReference type="Proteomes" id="UP000765509">
    <property type="component" value="Unassembled WGS sequence"/>
</dbReference>
<evidence type="ECO:0000313" key="2">
    <source>
        <dbReference type="Proteomes" id="UP000765509"/>
    </source>
</evidence>
<dbReference type="OrthoDB" id="2684341at2759"/>
<protein>
    <submittedName>
        <fullName evidence="1">Uncharacterized protein</fullName>
    </submittedName>
</protein>
<dbReference type="AlphaFoldDB" id="A0A9Q3HLH7"/>
<gene>
    <name evidence="1" type="ORF">O181_045750</name>
</gene>
<name>A0A9Q3HLH7_9BASI</name>
<evidence type="ECO:0000313" key="1">
    <source>
        <dbReference type="EMBL" id="MBW0506035.1"/>
    </source>
</evidence>
<reference evidence="1" key="1">
    <citation type="submission" date="2021-03" db="EMBL/GenBank/DDBJ databases">
        <title>Draft genome sequence of rust myrtle Austropuccinia psidii MF-1, a brazilian biotype.</title>
        <authorList>
            <person name="Quecine M.C."/>
            <person name="Pachon D.M.R."/>
            <person name="Bonatelli M.L."/>
            <person name="Correr F.H."/>
            <person name="Franceschini L.M."/>
            <person name="Leite T.F."/>
            <person name="Margarido G.R.A."/>
            <person name="Almeida C.A."/>
            <person name="Ferrarezi J.A."/>
            <person name="Labate C.A."/>
        </authorList>
    </citation>
    <scope>NUCLEOTIDE SEQUENCE</scope>
    <source>
        <strain evidence="1">MF-1</strain>
    </source>
</reference>
<comment type="caution">
    <text evidence="1">The sequence shown here is derived from an EMBL/GenBank/DDBJ whole genome shotgun (WGS) entry which is preliminary data.</text>
</comment>
<proteinExistence type="predicted"/>
<organism evidence="1 2">
    <name type="scientific">Austropuccinia psidii MF-1</name>
    <dbReference type="NCBI Taxonomy" id="1389203"/>
    <lineage>
        <taxon>Eukaryota</taxon>
        <taxon>Fungi</taxon>
        <taxon>Dikarya</taxon>
        <taxon>Basidiomycota</taxon>
        <taxon>Pucciniomycotina</taxon>
        <taxon>Pucciniomycetes</taxon>
        <taxon>Pucciniales</taxon>
        <taxon>Sphaerophragmiaceae</taxon>
        <taxon>Austropuccinia</taxon>
    </lineage>
</organism>
<dbReference type="EMBL" id="AVOT02018853">
    <property type="protein sequence ID" value="MBW0506035.1"/>
    <property type="molecule type" value="Genomic_DNA"/>
</dbReference>
<keyword evidence="2" id="KW-1185">Reference proteome</keyword>
<sequence length="120" mass="13455">MAQPPSSQSFEWDFLVIDTPKRDDLISLFEFLDHLNKNIDRRQGMITFNTDYKHSSDSFIPPSNEFSTTTACAALVGDSRIQSLPASVHIPSLNSPTSLLLSRDKVFKEIKHVGEDNSIS</sequence>